<evidence type="ECO:0000259" key="1">
    <source>
        <dbReference type="Pfam" id="PF12937"/>
    </source>
</evidence>
<dbReference type="SUPFAM" id="SSF81383">
    <property type="entry name" value="F-box domain"/>
    <property type="match status" value="1"/>
</dbReference>
<evidence type="ECO:0000313" key="2">
    <source>
        <dbReference type="EMBL" id="PYI09438.1"/>
    </source>
</evidence>
<reference evidence="2 3" key="1">
    <citation type="submission" date="2018-02" db="EMBL/GenBank/DDBJ databases">
        <title>The genomes of Aspergillus section Nigri reveals drivers in fungal speciation.</title>
        <authorList>
            <consortium name="DOE Joint Genome Institute"/>
            <person name="Vesth T.C."/>
            <person name="Nybo J."/>
            <person name="Theobald S."/>
            <person name="Brandl J."/>
            <person name="Frisvad J.C."/>
            <person name="Nielsen K.F."/>
            <person name="Lyhne E.K."/>
            <person name="Kogle M.E."/>
            <person name="Kuo A."/>
            <person name="Riley R."/>
            <person name="Clum A."/>
            <person name="Nolan M."/>
            <person name="Lipzen A."/>
            <person name="Salamov A."/>
            <person name="Henrissat B."/>
            <person name="Wiebenga A."/>
            <person name="De vries R.P."/>
            <person name="Grigoriev I.V."/>
            <person name="Mortensen U.H."/>
            <person name="Andersen M.R."/>
            <person name="Baker S.E."/>
        </authorList>
    </citation>
    <scope>NUCLEOTIDE SEQUENCE [LARGE SCALE GENOMIC DNA]</scope>
    <source>
        <strain evidence="2 3">CBS 121057</strain>
    </source>
</reference>
<dbReference type="EMBL" id="KZ826327">
    <property type="protein sequence ID" value="PYI09438.1"/>
    <property type="molecule type" value="Genomic_DNA"/>
</dbReference>
<accession>A0A319ER86</accession>
<dbReference type="OrthoDB" id="3800738at2759"/>
<name>A0A319ER86_ASPSB</name>
<keyword evidence="3" id="KW-1185">Reference proteome</keyword>
<dbReference type="VEuPathDB" id="FungiDB:BO78DRAFT_415713"/>
<dbReference type="InterPro" id="IPR036047">
    <property type="entry name" value="F-box-like_dom_sf"/>
</dbReference>
<dbReference type="Gene3D" id="1.20.1280.50">
    <property type="match status" value="1"/>
</dbReference>
<gene>
    <name evidence="2" type="ORF">BO78DRAFT_415713</name>
</gene>
<dbReference type="Proteomes" id="UP000248423">
    <property type="component" value="Unassembled WGS sequence"/>
</dbReference>
<feature type="domain" description="F-box" evidence="1">
    <location>
        <begin position="12"/>
        <end position="53"/>
    </location>
</feature>
<protein>
    <recommendedName>
        <fullName evidence="1">F-box domain-containing protein</fullName>
    </recommendedName>
</protein>
<dbReference type="AlphaFoldDB" id="A0A319ER86"/>
<evidence type="ECO:0000313" key="3">
    <source>
        <dbReference type="Proteomes" id="UP000248423"/>
    </source>
</evidence>
<organism evidence="2 3">
    <name type="scientific">Aspergillus sclerotiicarbonarius (strain CBS 121057 / IBT 28362)</name>
    <dbReference type="NCBI Taxonomy" id="1448318"/>
    <lineage>
        <taxon>Eukaryota</taxon>
        <taxon>Fungi</taxon>
        <taxon>Dikarya</taxon>
        <taxon>Ascomycota</taxon>
        <taxon>Pezizomycotina</taxon>
        <taxon>Eurotiomycetes</taxon>
        <taxon>Eurotiomycetidae</taxon>
        <taxon>Eurotiales</taxon>
        <taxon>Aspergillaceae</taxon>
        <taxon>Aspergillus</taxon>
        <taxon>Aspergillus subgen. Circumdati</taxon>
    </lineage>
</organism>
<dbReference type="InterPro" id="IPR001810">
    <property type="entry name" value="F-box_dom"/>
</dbReference>
<sequence>METPTPTPLNISELLIKILAHVDTLALLRCQRVSRFWAGVIEHSPILQRALFFRPCERTHDAMSNMTCNPFIFDIFLSLLNEQPNPEAWRPSLVHPERNTSVFLRPEASWRRMFTQQPPAEEMTLEMRMLARYWRQTIPGWRGQVHIGSLGDLLRIEQMERGLAVPEASSAGDHHDADGEENKGLRMGVLFDFIMLMSDPNVRCLEMTSVQPEGKGYGRLEGTFSATEGWGEVSITFITR</sequence>
<dbReference type="Pfam" id="PF12937">
    <property type="entry name" value="F-box-like"/>
    <property type="match status" value="1"/>
</dbReference>
<proteinExistence type="predicted"/>